<sequence length="603" mass="67531">MPHLPKHDHLSSDIRERLDFLASEFEKLAADNERLRGELTVKQDEPVQPTNVTALREHANVRTVHTPASPLSPQAWADAVSDIETIENLQPATGRKPKGNGTAEKPYVVKKHTDDVLPFSAGNSDSDNDITSSRATAEVTKPVSKVNGQNKDKDAAKIHHAVSGKTINDSDPSSWNVGDEQEDPVGRVIVLDVIPAVIIIINGIVVGLSADICPEHTVWVVLEIFFTSFFTLEVIVKMRMFTVRGFFLGPDWYWSWFDCFCVGLAYLELSMSLPTSGFGILGCPPVDPLDTGSLGFLKTLKLARLGRIVRLLKFKIFVELKMMIQGVFTGLRVLLWAIVLLSLCIYLLGVTCRTLYAYREEFQTVPSAMFTVFRCFTDGCASYDGRPLQEIIRAHEPQGGIWMIGYTLVFLFITIGIFNLIMAVFIDNVNDGSVKKKQFNLGLSADKTELELAQTVQSMCVKSGVIPELPEDDSEDEQETMLARKSTEGLQEYEGRTNRIKRRMKRAGCIITKRTFNKWLLQSSELLQCLDDTEIDTSSKFELFDVLDTDLSGKLPFNETIEGLMKCRGPVSKTDIISIRLRVRYLTRLVQQIHKQLGCSPIK</sequence>
<reference evidence="9 10" key="1">
    <citation type="submission" date="2016-02" db="EMBL/GenBank/DDBJ databases">
        <title>Genome analysis of coral dinoflagellate symbionts highlights evolutionary adaptations to a symbiotic lifestyle.</title>
        <authorList>
            <person name="Aranda M."/>
            <person name="Li Y."/>
            <person name="Liew Y.J."/>
            <person name="Baumgarten S."/>
            <person name="Simakov O."/>
            <person name="Wilson M."/>
            <person name="Piel J."/>
            <person name="Ashoor H."/>
            <person name="Bougouffa S."/>
            <person name="Bajic V.B."/>
            <person name="Ryu T."/>
            <person name="Ravasi T."/>
            <person name="Bayer T."/>
            <person name="Micklem G."/>
            <person name="Kim H."/>
            <person name="Bhak J."/>
            <person name="Lajeunesse T.C."/>
            <person name="Voolstra C.R."/>
        </authorList>
    </citation>
    <scope>NUCLEOTIDE SEQUENCE [LARGE SCALE GENOMIC DNA]</scope>
    <source>
        <strain evidence="9 10">CCMP2467</strain>
    </source>
</reference>
<evidence type="ECO:0000256" key="3">
    <source>
        <dbReference type="ARBA" id="ARBA00022989"/>
    </source>
</evidence>
<keyword evidence="4 7" id="KW-0472">Membrane</keyword>
<evidence type="ECO:0000259" key="8">
    <source>
        <dbReference type="Pfam" id="PF00520"/>
    </source>
</evidence>
<dbReference type="AlphaFoldDB" id="A0A1Q9DKF5"/>
<dbReference type="InterPro" id="IPR043203">
    <property type="entry name" value="VGCC_Ca_Na"/>
</dbReference>
<feature type="domain" description="Ion transport" evidence="8">
    <location>
        <begin position="196"/>
        <end position="433"/>
    </location>
</feature>
<dbReference type="Pfam" id="PF00520">
    <property type="entry name" value="Ion_trans"/>
    <property type="match status" value="1"/>
</dbReference>
<dbReference type="Gene3D" id="1.10.287.70">
    <property type="match status" value="1"/>
</dbReference>
<dbReference type="Gene3D" id="1.20.120.350">
    <property type="entry name" value="Voltage-gated potassium channels. Chain C"/>
    <property type="match status" value="1"/>
</dbReference>
<dbReference type="OrthoDB" id="412247at2759"/>
<evidence type="ECO:0000256" key="7">
    <source>
        <dbReference type="SAM" id="Phobius"/>
    </source>
</evidence>
<feature type="transmembrane region" description="Helical" evidence="7">
    <location>
        <begin position="403"/>
        <end position="426"/>
    </location>
</feature>
<feature type="transmembrane region" description="Helical" evidence="7">
    <location>
        <begin position="216"/>
        <end position="236"/>
    </location>
</feature>
<dbReference type="SUPFAM" id="SSF81324">
    <property type="entry name" value="Voltage-gated potassium channels"/>
    <property type="match status" value="1"/>
</dbReference>
<feature type="transmembrane region" description="Helical" evidence="7">
    <location>
        <begin position="189"/>
        <end position="210"/>
    </location>
</feature>
<organism evidence="9 10">
    <name type="scientific">Symbiodinium microadriaticum</name>
    <name type="common">Dinoflagellate</name>
    <name type="synonym">Zooxanthella microadriatica</name>
    <dbReference type="NCBI Taxonomy" id="2951"/>
    <lineage>
        <taxon>Eukaryota</taxon>
        <taxon>Sar</taxon>
        <taxon>Alveolata</taxon>
        <taxon>Dinophyceae</taxon>
        <taxon>Suessiales</taxon>
        <taxon>Symbiodiniaceae</taxon>
        <taxon>Symbiodinium</taxon>
    </lineage>
</organism>
<evidence type="ECO:0000256" key="5">
    <source>
        <dbReference type="SAM" id="Coils"/>
    </source>
</evidence>
<gene>
    <name evidence="9" type="primary">CACNA1C</name>
    <name evidence="9" type="ORF">AK812_SmicGene22242</name>
</gene>
<dbReference type="PANTHER" id="PTHR10037">
    <property type="entry name" value="VOLTAGE-GATED CATION CHANNEL CALCIUM AND SODIUM"/>
    <property type="match status" value="1"/>
</dbReference>
<name>A0A1Q9DKF5_SYMMI</name>
<feature type="compositionally biased region" description="Polar residues" evidence="6">
    <location>
        <begin position="121"/>
        <end position="135"/>
    </location>
</feature>
<keyword evidence="10" id="KW-1185">Reference proteome</keyword>
<proteinExistence type="predicted"/>
<evidence type="ECO:0000256" key="2">
    <source>
        <dbReference type="ARBA" id="ARBA00022692"/>
    </source>
</evidence>
<feature type="transmembrane region" description="Helical" evidence="7">
    <location>
        <begin position="333"/>
        <end position="356"/>
    </location>
</feature>
<feature type="region of interest" description="Disordered" evidence="6">
    <location>
        <begin position="90"/>
        <end position="135"/>
    </location>
</feature>
<keyword evidence="5" id="KW-0175">Coiled coil</keyword>
<evidence type="ECO:0000313" key="9">
    <source>
        <dbReference type="EMBL" id="OLP95654.1"/>
    </source>
</evidence>
<comment type="caution">
    <text evidence="9">The sequence shown here is derived from an EMBL/GenBank/DDBJ whole genome shotgun (WGS) entry which is preliminary data.</text>
</comment>
<accession>A0A1Q9DKF5</accession>
<keyword evidence="2 7" id="KW-0812">Transmembrane</keyword>
<dbReference type="InterPro" id="IPR027359">
    <property type="entry name" value="Volt_channel_dom_sf"/>
</dbReference>
<dbReference type="GO" id="GO:0005248">
    <property type="term" value="F:voltage-gated sodium channel activity"/>
    <property type="evidence" value="ECO:0007669"/>
    <property type="project" value="TreeGrafter"/>
</dbReference>
<keyword evidence="3 7" id="KW-1133">Transmembrane helix</keyword>
<dbReference type="PANTHER" id="PTHR10037:SF62">
    <property type="entry name" value="SODIUM CHANNEL PROTEIN 60E"/>
    <property type="match status" value="1"/>
</dbReference>
<dbReference type="EMBL" id="LSRX01000496">
    <property type="protein sequence ID" value="OLP95654.1"/>
    <property type="molecule type" value="Genomic_DNA"/>
</dbReference>
<evidence type="ECO:0000256" key="4">
    <source>
        <dbReference type="ARBA" id="ARBA00023136"/>
    </source>
</evidence>
<dbReference type="InterPro" id="IPR005821">
    <property type="entry name" value="Ion_trans_dom"/>
</dbReference>
<dbReference type="Proteomes" id="UP000186817">
    <property type="component" value="Unassembled WGS sequence"/>
</dbReference>
<dbReference type="GO" id="GO:0001518">
    <property type="term" value="C:voltage-gated sodium channel complex"/>
    <property type="evidence" value="ECO:0007669"/>
    <property type="project" value="TreeGrafter"/>
</dbReference>
<evidence type="ECO:0000313" key="10">
    <source>
        <dbReference type="Proteomes" id="UP000186817"/>
    </source>
</evidence>
<protein>
    <submittedName>
        <fullName evidence="9">Voltage-dependent L-type calcium channel subunit alpha-1C</fullName>
    </submittedName>
</protein>
<comment type="subcellular location">
    <subcellularLocation>
        <location evidence="1">Membrane</location>
        <topology evidence="1">Multi-pass membrane protein</topology>
    </subcellularLocation>
</comment>
<evidence type="ECO:0000256" key="6">
    <source>
        <dbReference type="SAM" id="MobiDB-lite"/>
    </source>
</evidence>
<evidence type="ECO:0000256" key="1">
    <source>
        <dbReference type="ARBA" id="ARBA00004141"/>
    </source>
</evidence>
<feature type="coiled-coil region" evidence="5">
    <location>
        <begin position="18"/>
        <end position="45"/>
    </location>
</feature>